<gene>
    <name evidence="1" type="ORF">NIES2135_43920</name>
</gene>
<name>A0A1Z4JLD1_LEPBY</name>
<reference evidence="1 2" key="1">
    <citation type="submission" date="2017-06" db="EMBL/GenBank/DDBJ databases">
        <title>Genome sequencing of cyanobaciteial culture collection at National Institute for Environmental Studies (NIES).</title>
        <authorList>
            <person name="Hirose Y."/>
            <person name="Shimura Y."/>
            <person name="Fujisawa T."/>
            <person name="Nakamura Y."/>
            <person name="Kawachi M."/>
        </authorList>
    </citation>
    <scope>NUCLEOTIDE SEQUENCE [LARGE SCALE GENOMIC DNA]</scope>
    <source>
        <strain evidence="1 2">NIES-2135</strain>
    </source>
</reference>
<dbReference type="InterPro" id="IPR039498">
    <property type="entry name" value="NTP_transf_5"/>
</dbReference>
<evidence type="ECO:0000313" key="1">
    <source>
        <dbReference type="EMBL" id="BAY57526.1"/>
    </source>
</evidence>
<protein>
    <submittedName>
        <fullName evidence="1">Uncharacterized protein</fullName>
    </submittedName>
</protein>
<dbReference type="AlphaFoldDB" id="A0A1Z4JLD1"/>
<dbReference type="EMBL" id="AP018203">
    <property type="protein sequence ID" value="BAY57526.1"/>
    <property type="molecule type" value="Genomic_DNA"/>
</dbReference>
<accession>A0A1Z4JLD1</accession>
<organism evidence="1 2">
    <name type="scientific">Leptolyngbya boryana NIES-2135</name>
    <dbReference type="NCBI Taxonomy" id="1973484"/>
    <lineage>
        <taxon>Bacteria</taxon>
        <taxon>Bacillati</taxon>
        <taxon>Cyanobacteriota</taxon>
        <taxon>Cyanophyceae</taxon>
        <taxon>Leptolyngbyales</taxon>
        <taxon>Leptolyngbyaceae</taxon>
        <taxon>Leptolyngbya group</taxon>
        <taxon>Leptolyngbya</taxon>
    </lineage>
</organism>
<proteinExistence type="predicted"/>
<dbReference type="Proteomes" id="UP000217895">
    <property type="component" value="Chromosome"/>
</dbReference>
<evidence type="ECO:0000313" key="2">
    <source>
        <dbReference type="Proteomes" id="UP000217895"/>
    </source>
</evidence>
<keyword evidence="2" id="KW-1185">Reference proteome</keyword>
<dbReference type="Pfam" id="PF14907">
    <property type="entry name" value="NTP_transf_5"/>
    <property type="match status" value="1"/>
</dbReference>
<sequence length="350" mass="40500">MNNSPEKHKKHIFQFGFYRLTFTQELLLKAALLKGQSALTAWEQWKARVDIETLDSTSFTLLPQLYQTLLAHGVEDPHMARLKGIYRRTWYANQLQIRSLHTILATLAEAGIDAIVLGDAALNFHGSNLPVSSFHLLLRQEQLDPTFKTLTALDWEAPAPTPGQLSIQFKAQQQSLYIQTRLFWAFPQDETDEQVWRRAISLPNAGFLLDPTDQLLEICARTFLKARGQTIQGLADAFLLIQRFGDDLDWQRLITQAQRYRMILPLRNTLTLLHQILELDVPNWVLPTLVQMPLLSEELSTYQVLAGEWQPWLRAQSLPVMRPLEQYLFQLRHRPFPGRQILKTLLVPRY</sequence>